<sequence>MAGGPPAGLAGGGAAASRYGAAAGAGGGRGLRGSTGTAPSAPLGGAATAPQPALAAAVEAWPTDGGAGLPLLPSGLIDRIGFGRAQVRAALTGGGCCFADGAELLLISAVTDAVASSWGMGPLRRGSVVTIVAAAVSAAFPPHVGIMVGNFASGPIGDAHGRRQLIFSSFLGIFVFSLASSLTVGFWSLSAARFCVGVAFGIGHPAWNALGAEVTPADYRIMMSSISQGFFILGELFSATLLMADDPQMKDLHWRWLLCMGAIPSAVFGVACLFFMYESPSYLAVSGQNERAKEVLQSMAHDNGHPADMPVDFVLVTRRSQLKRLAKKLRAARRLTVLSNNDLLKHVRVVFGPNLCVSTFIVMYSCFVLNFLYYGCMYAFPQVLARSDEPGSNAALELLIGAVAEIPGQILGFLCGSYLTRKLSMKVYLGFTSLSLMSFAFSLLRPGGSAKLFQLAGLYGIKCFVSIGFLVVYQYAIEIYPTESRTTGVAITIGSGRLAGIISPLVIEAIVSVTGGFSAFFFILVCATSLNFLLVPLLKYETFGMALKDDHDDDEEDEADAEAGKASPAKEEETEVAPLLHSKTSRQLQSGHRASCSTVFFAEPLNPRL</sequence>
<feature type="transmembrane region" description="Helical" evidence="7">
    <location>
        <begin position="517"/>
        <end position="538"/>
    </location>
</feature>
<feature type="transmembrane region" description="Helical" evidence="7">
    <location>
        <begin position="128"/>
        <end position="153"/>
    </location>
</feature>
<dbReference type="SUPFAM" id="SSF103473">
    <property type="entry name" value="MFS general substrate transporter"/>
    <property type="match status" value="1"/>
</dbReference>
<feature type="transmembrane region" description="Helical" evidence="7">
    <location>
        <begin position="456"/>
        <end position="476"/>
    </location>
</feature>
<dbReference type="PANTHER" id="PTHR23511">
    <property type="entry name" value="SYNAPTIC VESICLE GLYCOPROTEIN 2"/>
    <property type="match status" value="1"/>
</dbReference>
<dbReference type="EMBL" id="CAUYUJ010016603">
    <property type="protein sequence ID" value="CAK0867042.1"/>
    <property type="molecule type" value="Genomic_DNA"/>
</dbReference>
<evidence type="ECO:0000256" key="6">
    <source>
        <dbReference type="SAM" id="MobiDB-lite"/>
    </source>
</evidence>
<feature type="transmembrane region" description="Helical" evidence="7">
    <location>
        <begin position="254"/>
        <end position="277"/>
    </location>
</feature>
<feature type="compositionally biased region" description="Polar residues" evidence="6">
    <location>
        <begin position="585"/>
        <end position="594"/>
    </location>
</feature>
<organism evidence="9 10">
    <name type="scientific">Prorocentrum cordatum</name>
    <dbReference type="NCBI Taxonomy" id="2364126"/>
    <lineage>
        <taxon>Eukaryota</taxon>
        <taxon>Sar</taxon>
        <taxon>Alveolata</taxon>
        <taxon>Dinophyceae</taxon>
        <taxon>Prorocentrales</taxon>
        <taxon>Prorocentraceae</taxon>
        <taxon>Prorocentrum</taxon>
    </lineage>
</organism>
<evidence type="ECO:0000256" key="4">
    <source>
        <dbReference type="ARBA" id="ARBA00022989"/>
    </source>
</evidence>
<comment type="subcellular location">
    <subcellularLocation>
        <location evidence="1">Membrane</location>
        <topology evidence="1">Multi-pass membrane protein</topology>
    </subcellularLocation>
</comment>
<evidence type="ECO:0000256" key="5">
    <source>
        <dbReference type="ARBA" id="ARBA00023136"/>
    </source>
</evidence>
<dbReference type="PANTHER" id="PTHR23511:SF5">
    <property type="entry name" value="MAJOR FACILITATOR-TYPE TRANSPORTER HXNZ-RELATED"/>
    <property type="match status" value="1"/>
</dbReference>
<evidence type="ECO:0000256" key="2">
    <source>
        <dbReference type="ARBA" id="ARBA00022448"/>
    </source>
</evidence>
<feature type="transmembrane region" description="Helical" evidence="7">
    <location>
        <begin position="165"/>
        <end position="185"/>
    </location>
</feature>
<keyword evidence="3 7" id="KW-0812">Transmembrane</keyword>
<comment type="caution">
    <text evidence="9">The sequence shown here is derived from an EMBL/GenBank/DDBJ whole genome shotgun (WGS) entry which is preliminary data.</text>
</comment>
<accession>A0ABN9V2Q7</accession>
<protein>
    <recommendedName>
        <fullName evidence="8">Major facilitator superfamily (MFS) profile domain-containing protein</fullName>
    </recommendedName>
</protein>
<reference evidence="9" key="1">
    <citation type="submission" date="2023-10" db="EMBL/GenBank/DDBJ databases">
        <authorList>
            <person name="Chen Y."/>
            <person name="Shah S."/>
            <person name="Dougan E. K."/>
            <person name="Thang M."/>
            <person name="Chan C."/>
        </authorList>
    </citation>
    <scope>NUCLEOTIDE SEQUENCE [LARGE SCALE GENOMIC DNA]</scope>
</reference>
<keyword evidence="4 7" id="KW-1133">Transmembrane helix</keyword>
<dbReference type="InterPro" id="IPR020846">
    <property type="entry name" value="MFS_dom"/>
</dbReference>
<dbReference type="Pfam" id="PF00083">
    <property type="entry name" value="Sugar_tr"/>
    <property type="match status" value="1"/>
</dbReference>
<feature type="compositionally biased region" description="Acidic residues" evidence="6">
    <location>
        <begin position="551"/>
        <end position="561"/>
    </location>
</feature>
<keyword evidence="2" id="KW-0813">Transport</keyword>
<feature type="transmembrane region" description="Helical" evidence="7">
    <location>
        <begin position="355"/>
        <end position="374"/>
    </location>
</feature>
<feature type="transmembrane region" description="Helical" evidence="7">
    <location>
        <begin position="427"/>
        <end position="444"/>
    </location>
</feature>
<feature type="region of interest" description="Disordered" evidence="6">
    <location>
        <begin position="549"/>
        <end position="594"/>
    </location>
</feature>
<dbReference type="Gene3D" id="1.20.1250.20">
    <property type="entry name" value="MFS general substrate transporter like domains"/>
    <property type="match status" value="1"/>
</dbReference>
<feature type="transmembrane region" description="Helical" evidence="7">
    <location>
        <begin position="488"/>
        <end position="511"/>
    </location>
</feature>
<feature type="domain" description="Major facilitator superfamily (MFS) profile" evidence="8">
    <location>
        <begin position="89"/>
        <end position="543"/>
    </location>
</feature>
<evidence type="ECO:0000313" key="9">
    <source>
        <dbReference type="EMBL" id="CAK0867042.1"/>
    </source>
</evidence>
<dbReference type="InterPro" id="IPR005828">
    <property type="entry name" value="MFS_sugar_transport-like"/>
</dbReference>
<evidence type="ECO:0000256" key="3">
    <source>
        <dbReference type="ARBA" id="ARBA00022692"/>
    </source>
</evidence>
<evidence type="ECO:0000313" key="10">
    <source>
        <dbReference type="Proteomes" id="UP001189429"/>
    </source>
</evidence>
<evidence type="ECO:0000259" key="8">
    <source>
        <dbReference type="PROSITE" id="PS50850"/>
    </source>
</evidence>
<dbReference type="Proteomes" id="UP001189429">
    <property type="component" value="Unassembled WGS sequence"/>
</dbReference>
<feature type="transmembrane region" description="Helical" evidence="7">
    <location>
        <begin position="222"/>
        <end position="242"/>
    </location>
</feature>
<keyword evidence="5 7" id="KW-0472">Membrane</keyword>
<dbReference type="InterPro" id="IPR036259">
    <property type="entry name" value="MFS_trans_sf"/>
</dbReference>
<dbReference type="PROSITE" id="PS50850">
    <property type="entry name" value="MFS"/>
    <property type="match status" value="1"/>
</dbReference>
<gene>
    <name evidence="9" type="ORF">PCOR1329_LOCUS54064</name>
</gene>
<proteinExistence type="predicted"/>
<keyword evidence="10" id="KW-1185">Reference proteome</keyword>
<name>A0ABN9V2Q7_9DINO</name>
<evidence type="ECO:0000256" key="1">
    <source>
        <dbReference type="ARBA" id="ARBA00004141"/>
    </source>
</evidence>
<evidence type="ECO:0000256" key="7">
    <source>
        <dbReference type="SAM" id="Phobius"/>
    </source>
</evidence>